<dbReference type="EMBL" id="JBHUOK010000008">
    <property type="protein sequence ID" value="MFD2788956.1"/>
    <property type="molecule type" value="Genomic_DNA"/>
</dbReference>
<sequence>MENTTNKYFVFVYNAKSGLGNALLDGAHKILSPDSYSCSLCSITHGAFSENNRWKEFRESSGIKMEFLHKDEFLRKYADKVKEGEVHFPIIFEVENGSFKTFLDRENIDGLGDQDALIQIIQKQWVK</sequence>
<reference evidence="2" key="1">
    <citation type="journal article" date="2019" name="Int. J. Syst. Evol. Microbiol.">
        <title>The Global Catalogue of Microorganisms (GCM) 10K type strain sequencing project: providing services to taxonomists for standard genome sequencing and annotation.</title>
        <authorList>
            <consortium name="The Broad Institute Genomics Platform"/>
            <consortium name="The Broad Institute Genome Sequencing Center for Infectious Disease"/>
            <person name="Wu L."/>
            <person name="Ma J."/>
        </authorList>
    </citation>
    <scope>NUCLEOTIDE SEQUENCE [LARGE SCALE GENOMIC DNA]</scope>
    <source>
        <strain evidence="2">KCTC 52924</strain>
    </source>
</reference>
<dbReference type="Proteomes" id="UP001597532">
    <property type="component" value="Unassembled WGS sequence"/>
</dbReference>
<proteinExistence type="predicted"/>
<accession>A0ABW5VC98</accession>
<keyword evidence="2" id="KW-1185">Reference proteome</keyword>
<comment type="caution">
    <text evidence="1">The sequence shown here is derived from an EMBL/GenBank/DDBJ whole genome shotgun (WGS) entry which is preliminary data.</text>
</comment>
<evidence type="ECO:0000313" key="2">
    <source>
        <dbReference type="Proteomes" id="UP001597532"/>
    </source>
</evidence>
<gene>
    <name evidence="1" type="ORF">ACFS1K_04205</name>
</gene>
<name>A0ABW5VC98_9FLAO</name>
<protein>
    <submittedName>
        <fullName evidence="1">GTPase</fullName>
    </submittedName>
</protein>
<dbReference type="RefSeq" id="WP_251809006.1">
    <property type="nucleotide sequence ID" value="NZ_JBHUOK010000008.1"/>
</dbReference>
<evidence type="ECO:0000313" key="1">
    <source>
        <dbReference type="EMBL" id="MFD2788956.1"/>
    </source>
</evidence>
<organism evidence="1 2">
    <name type="scientific">Arenibacter antarcticus</name>
    <dbReference type="NCBI Taxonomy" id="2040469"/>
    <lineage>
        <taxon>Bacteria</taxon>
        <taxon>Pseudomonadati</taxon>
        <taxon>Bacteroidota</taxon>
        <taxon>Flavobacteriia</taxon>
        <taxon>Flavobacteriales</taxon>
        <taxon>Flavobacteriaceae</taxon>
        <taxon>Arenibacter</taxon>
    </lineage>
</organism>